<dbReference type="EMBL" id="LHQR01000077">
    <property type="protein sequence ID" value="KXG45134.1"/>
    <property type="molecule type" value="Genomic_DNA"/>
</dbReference>
<accession>A0A135L857</accession>
<dbReference type="GO" id="GO:0016787">
    <property type="term" value="F:hydrolase activity"/>
    <property type="evidence" value="ECO:0007669"/>
    <property type="project" value="UniProtKB-KW"/>
</dbReference>
<dbReference type="Gene3D" id="3.40.50.10810">
    <property type="entry name" value="Tandem AAA-ATPase domain"/>
    <property type="match status" value="2"/>
</dbReference>
<name>A0A135L857_PENPA</name>
<dbReference type="InterPro" id="IPR001650">
    <property type="entry name" value="Helicase_C-like"/>
</dbReference>
<feature type="region of interest" description="Disordered" evidence="4">
    <location>
        <begin position="1187"/>
        <end position="1256"/>
    </location>
</feature>
<dbReference type="GO" id="GO:0004386">
    <property type="term" value="F:helicase activity"/>
    <property type="evidence" value="ECO:0007669"/>
    <property type="project" value="UniProtKB-KW"/>
</dbReference>
<proteinExistence type="predicted"/>
<dbReference type="GO" id="GO:0008094">
    <property type="term" value="F:ATP-dependent activity, acting on DNA"/>
    <property type="evidence" value="ECO:0007669"/>
    <property type="project" value="TreeGrafter"/>
</dbReference>
<gene>
    <name evidence="6" type="ORF">PGRI_095920</name>
</gene>
<dbReference type="PROSITE" id="PS51194">
    <property type="entry name" value="HELICASE_CTER"/>
    <property type="match status" value="1"/>
</dbReference>
<keyword evidence="2" id="KW-0378">Hydrolase</keyword>
<evidence type="ECO:0000256" key="2">
    <source>
        <dbReference type="ARBA" id="ARBA00022801"/>
    </source>
</evidence>
<protein>
    <submittedName>
        <fullName evidence="6">SNF2-related protein</fullName>
    </submittedName>
</protein>
<organism evidence="6 7">
    <name type="scientific">Penicillium patulum</name>
    <name type="common">Penicillium griseofulvum</name>
    <dbReference type="NCBI Taxonomy" id="5078"/>
    <lineage>
        <taxon>Eukaryota</taxon>
        <taxon>Fungi</taxon>
        <taxon>Dikarya</taxon>
        <taxon>Ascomycota</taxon>
        <taxon>Pezizomycotina</taxon>
        <taxon>Eurotiomycetes</taxon>
        <taxon>Eurotiomycetidae</taxon>
        <taxon>Eurotiales</taxon>
        <taxon>Aspergillaceae</taxon>
        <taxon>Penicillium</taxon>
    </lineage>
</organism>
<dbReference type="Gene3D" id="3.40.50.300">
    <property type="entry name" value="P-loop containing nucleotide triphosphate hydrolases"/>
    <property type="match status" value="1"/>
</dbReference>
<dbReference type="Proteomes" id="UP000070168">
    <property type="component" value="Unassembled WGS sequence"/>
</dbReference>
<dbReference type="InterPro" id="IPR050628">
    <property type="entry name" value="SNF2_RAD54_helicase_TF"/>
</dbReference>
<dbReference type="Pfam" id="PF00271">
    <property type="entry name" value="Helicase_C"/>
    <property type="match status" value="1"/>
</dbReference>
<dbReference type="AlphaFoldDB" id="A0A135L857"/>
<dbReference type="GO" id="GO:0005524">
    <property type="term" value="F:ATP binding"/>
    <property type="evidence" value="ECO:0007669"/>
    <property type="project" value="UniProtKB-KW"/>
</dbReference>
<dbReference type="InterPro" id="IPR014001">
    <property type="entry name" value="Helicase_ATP-bd"/>
</dbReference>
<feature type="region of interest" description="Disordered" evidence="4">
    <location>
        <begin position="553"/>
        <end position="574"/>
    </location>
</feature>
<evidence type="ECO:0000256" key="4">
    <source>
        <dbReference type="SAM" id="MobiDB-lite"/>
    </source>
</evidence>
<dbReference type="CDD" id="cd18793">
    <property type="entry name" value="SF2_C_SNF"/>
    <property type="match status" value="1"/>
</dbReference>
<keyword evidence="7" id="KW-1185">Reference proteome</keyword>
<evidence type="ECO:0000256" key="1">
    <source>
        <dbReference type="ARBA" id="ARBA00022741"/>
    </source>
</evidence>
<dbReference type="InterPro" id="IPR000330">
    <property type="entry name" value="SNF2_N"/>
</dbReference>
<comment type="caution">
    <text evidence="6">The sequence shown here is derived from an EMBL/GenBank/DDBJ whole genome shotgun (WGS) entry which is preliminary data.</text>
</comment>
<dbReference type="SMART" id="SM00490">
    <property type="entry name" value="HELICc"/>
    <property type="match status" value="1"/>
</dbReference>
<evidence type="ECO:0000313" key="6">
    <source>
        <dbReference type="EMBL" id="KXG45134.1"/>
    </source>
</evidence>
<dbReference type="OrthoDB" id="4362643at2759"/>
<feature type="compositionally biased region" description="Acidic residues" evidence="4">
    <location>
        <begin position="1247"/>
        <end position="1256"/>
    </location>
</feature>
<keyword evidence="3" id="KW-0067">ATP-binding</keyword>
<dbReference type="Pfam" id="PF00176">
    <property type="entry name" value="SNF2-rel_dom"/>
    <property type="match status" value="2"/>
</dbReference>
<reference evidence="6 7" key="1">
    <citation type="journal article" date="2016" name="BMC Genomics">
        <title>Genome sequencing and secondary metabolism of the postharvest pathogen Penicillium griseofulvum.</title>
        <authorList>
            <person name="Banani H."/>
            <person name="Marcet-Houben M."/>
            <person name="Ballester A.R."/>
            <person name="Abbruscato P."/>
            <person name="Gonzalez-Candelas L."/>
            <person name="Gabaldon T."/>
            <person name="Spadaro D."/>
        </authorList>
    </citation>
    <scope>NUCLEOTIDE SEQUENCE [LARGE SCALE GENOMIC DNA]</scope>
    <source>
        <strain evidence="6 7">PG3</strain>
    </source>
</reference>
<dbReference type="GO" id="GO:0006281">
    <property type="term" value="P:DNA repair"/>
    <property type="evidence" value="ECO:0007669"/>
    <property type="project" value="TreeGrafter"/>
</dbReference>
<feature type="compositionally biased region" description="Low complexity" evidence="4">
    <location>
        <begin position="1224"/>
        <end position="1233"/>
    </location>
</feature>
<evidence type="ECO:0000259" key="5">
    <source>
        <dbReference type="PROSITE" id="PS51194"/>
    </source>
</evidence>
<dbReference type="PANTHER" id="PTHR45626">
    <property type="entry name" value="TRANSCRIPTION TERMINATION FACTOR 2-RELATED"/>
    <property type="match status" value="1"/>
</dbReference>
<keyword evidence="1" id="KW-0547">Nucleotide-binding</keyword>
<evidence type="ECO:0000256" key="3">
    <source>
        <dbReference type="ARBA" id="ARBA00022840"/>
    </source>
</evidence>
<sequence>MAQSRGKEASLENVGTIDISTATIRRMDDSAPAIAGVLGYPNTQNLFRLVSSDCAETRDIILNFYHDRDNKFGFADSAQVSPGHRVIRNSLVLLAVHHVGKYTSVLLSPSPPDLSTPHVEPTNVFDLRALWHIRRLLLSRSQDLGRRSQLLKAPFYFDAKETLICWKLLTYFSRQIAKAKSVTAYLATTPHIRPAVLPELTTSRSSAAGSTAIPTHGTSAQSRDDSQALLELLKLYPTDPCDDTDDEPLISAMETVPSEPEYCDLVVGLTAQLLQPTTARLNRAPLTLSDVRDLHRHLCGSEFFTSSVLHAAPDEVPPSLPNNPQLQTAISASSALVALSVPNSSLGHAGSVDDRPMPMADPAALVSARDVSLDHLTYPFDTAVQHTQLSIDSAGLPVLTPVSSYPVCPTTLKPWQVTGVSWMLQQEASPLRGGILADACGLGKTLTALTLVHQAALVQSQPPYRPSLILVPSALIDTWLLEIDRHFGDALTVRLFYSTKSRTGDSERKLVMLESLDDLNTFLGCCPTDQVSSARTVVLSSYNTWATRTTAEIDEDGNPASRPRKAARKETDPMALDLTAAEAGMDEDTSDIDDIATLSLSGDGGGTGAIPAGPQTPRDGSEQPDTTDADTTVADHTDDTADGPVTPPPAGIDAAVTELGELQEQAASPSAPNKAAAHKPRRFCTKVTASFCRVICDEGHRLKTISSRQHQSVALLDREYTWCVTATPMWNRALDYCGYLALLWRTEFKIPADSPQKFPPSMNPTPAAAADPLEPYTQWSAVDQLPAEGKPYFLLDPRGLVVLARRGKLSTASGFLALPIVLRLSSLTRETGNQMIGPHGAVVVIGEDIPRLHISTVELRYTRHTQDIHNRGFTILCESLYGPPGDSSAAPAVPADSPASMNWSTFRMLCHLSVSPKLDRFLRRSPSSVLSAEISRFTERGDDHGFGLFWSRTTEDPSASVPTNRVAMARYLAHQSPRLRYLFHILVQQGVFDSVGSHPRFLIFCHWPLTLWLVQMFLGTLPLDFVVIRAAMSNTLRSSAIARFNDPSSSTQVLVTTYNCGATGLNMHSQCSRIILMESALNHNSLFQTIGRIHRLGQREEQRAWVLFMDHTIQRYMEFNNATKVLPQIAAQYRPFLERQVPESSEDRDATIEQLANQLLNHMLGLGPDCADRLAMGDYKDLGLEGKSKSGRRYSLRGSMKRAASDHASPGPVSHKRVATAYLASPSSSQPAQGSTPKPVARFGGDGADDEGYATA</sequence>
<dbReference type="SUPFAM" id="SSF52540">
    <property type="entry name" value="P-loop containing nucleoside triphosphate hydrolases"/>
    <property type="match status" value="2"/>
</dbReference>
<feature type="region of interest" description="Disordered" evidence="4">
    <location>
        <begin position="596"/>
        <end position="650"/>
    </location>
</feature>
<dbReference type="SMART" id="SM00487">
    <property type="entry name" value="DEXDc"/>
    <property type="match status" value="1"/>
</dbReference>
<dbReference type="RefSeq" id="XP_040643670.1">
    <property type="nucleotide sequence ID" value="XM_040797305.1"/>
</dbReference>
<dbReference type="InterPro" id="IPR049730">
    <property type="entry name" value="SNF2/RAD54-like_C"/>
</dbReference>
<dbReference type="InterPro" id="IPR027417">
    <property type="entry name" value="P-loop_NTPase"/>
</dbReference>
<dbReference type="STRING" id="5078.A0A135L857"/>
<evidence type="ECO:0000313" key="7">
    <source>
        <dbReference type="Proteomes" id="UP000070168"/>
    </source>
</evidence>
<feature type="domain" description="Helicase C-terminal" evidence="5">
    <location>
        <begin position="978"/>
        <end position="1137"/>
    </location>
</feature>
<dbReference type="GO" id="GO:0005634">
    <property type="term" value="C:nucleus"/>
    <property type="evidence" value="ECO:0007669"/>
    <property type="project" value="TreeGrafter"/>
</dbReference>
<dbReference type="GeneID" id="63712605"/>
<dbReference type="InterPro" id="IPR038718">
    <property type="entry name" value="SNF2-like_sf"/>
</dbReference>